<protein>
    <submittedName>
        <fullName evidence="1">Uncharacterized protein</fullName>
    </submittedName>
</protein>
<name>A0A0P1AF29_PLAHL</name>
<evidence type="ECO:0000313" key="2">
    <source>
        <dbReference type="Proteomes" id="UP000054928"/>
    </source>
</evidence>
<sequence>MVKFCDEWTFSVDANRLYDFVNDSSARSTDFAANERGTNTSLDGYGREYTNSSVDIFNEERVHLQLPDRTLAYIIFMGLQDSIQRSEGVRQSNHDYILEAIGELHKNHGDGGLLEIFLALRNNEDQKLAEYADQYVGRMLDELPITEHGKVTQFPGLFTIVDGIETFHPDLSQAWLEHLSRK</sequence>
<evidence type="ECO:0000313" key="1">
    <source>
        <dbReference type="EMBL" id="CEG39461.1"/>
    </source>
</evidence>
<organism evidence="1 2">
    <name type="scientific">Plasmopara halstedii</name>
    <name type="common">Downy mildew of sunflower</name>
    <dbReference type="NCBI Taxonomy" id="4781"/>
    <lineage>
        <taxon>Eukaryota</taxon>
        <taxon>Sar</taxon>
        <taxon>Stramenopiles</taxon>
        <taxon>Oomycota</taxon>
        <taxon>Peronosporomycetes</taxon>
        <taxon>Peronosporales</taxon>
        <taxon>Peronosporaceae</taxon>
        <taxon>Plasmopara</taxon>
    </lineage>
</organism>
<accession>A0A0P1AF29</accession>
<dbReference type="Proteomes" id="UP000054928">
    <property type="component" value="Unassembled WGS sequence"/>
</dbReference>
<dbReference type="EMBL" id="CCYD01000428">
    <property type="protein sequence ID" value="CEG39461.1"/>
    <property type="molecule type" value="Genomic_DNA"/>
</dbReference>
<dbReference type="AlphaFoldDB" id="A0A0P1AF29"/>
<reference evidence="2" key="1">
    <citation type="submission" date="2014-09" db="EMBL/GenBank/DDBJ databases">
        <authorList>
            <person name="Sharma Rahul"/>
            <person name="Thines Marco"/>
        </authorList>
    </citation>
    <scope>NUCLEOTIDE SEQUENCE [LARGE SCALE GENOMIC DNA]</scope>
</reference>
<dbReference type="RefSeq" id="XP_024575830.1">
    <property type="nucleotide sequence ID" value="XM_024725010.1"/>
</dbReference>
<dbReference type="GeneID" id="36404761"/>
<proteinExistence type="predicted"/>
<keyword evidence="2" id="KW-1185">Reference proteome</keyword>